<gene>
    <name evidence="1" type="ORF">CHH61_01535</name>
</gene>
<evidence type="ECO:0000313" key="1">
    <source>
        <dbReference type="EMBL" id="PAF27786.1"/>
    </source>
</evidence>
<name>A0A268S789_SHOCL</name>
<reference evidence="1 2" key="1">
    <citation type="submission" date="2017-07" db="EMBL/GenBank/DDBJ databases">
        <title>Isolation and whole genome analysis of endospore-forming bacteria from heroin.</title>
        <authorList>
            <person name="Kalinowski J."/>
            <person name="Ahrens B."/>
            <person name="Al-Dilaimi A."/>
            <person name="Winkler A."/>
            <person name="Wibberg D."/>
            <person name="Schleenbecker U."/>
            <person name="Ruckert C."/>
            <person name="Wolfel R."/>
            <person name="Grass G."/>
        </authorList>
    </citation>
    <scope>NUCLEOTIDE SEQUENCE [LARGE SCALE GENOMIC DNA]</scope>
    <source>
        <strain evidence="1 2">7523-2</strain>
    </source>
</reference>
<proteinExistence type="predicted"/>
<comment type="caution">
    <text evidence="1">The sequence shown here is derived from an EMBL/GenBank/DDBJ whole genome shotgun (WGS) entry which is preliminary data.</text>
</comment>
<evidence type="ECO:0008006" key="3">
    <source>
        <dbReference type="Google" id="ProtNLM"/>
    </source>
</evidence>
<accession>A0A268S789</accession>
<dbReference type="RefSeq" id="WP_094424186.1">
    <property type="nucleotide sequence ID" value="NZ_CP019985.1"/>
</dbReference>
<evidence type="ECO:0000313" key="2">
    <source>
        <dbReference type="Proteomes" id="UP000216133"/>
    </source>
</evidence>
<protein>
    <recommendedName>
        <fullName evidence="3">DUF2642 domain-containing protein</fullName>
    </recommendedName>
</protein>
<dbReference type="Proteomes" id="UP000216133">
    <property type="component" value="Unassembled WGS sequence"/>
</dbReference>
<sequence length="76" mass="8556">MCNSLYRRLAQRLDARVEVATDTNFIEGILVRVTPKLLIIDGTDGYGYGPDTSQFIDTKAVNHVRFLQTEDQPIQG</sequence>
<dbReference type="GeneID" id="86924365"/>
<dbReference type="AlphaFoldDB" id="A0A268S789"/>
<organism evidence="1 2">
    <name type="scientific">Shouchella clausii</name>
    <name type="common">Alkalihalobacillus clausii</name>
    <dbReference type="NCBI Taxonomy" id="79880"/>
    <lineage>
        <taxon>Bacteria</taxon>
        <taxon>Bacillati</taxon>
        <taxon>Bacillota</taxon>
        <taxon>Bacilli</taxon>
        <taxon>Bacillales</taxon>
        <taxon>Bacillaceae</taxon>
        <taxon>Shouchella</taxon>
    </lineage>
</organism>
<dbReference type="EMBL" id="NPBS01000008">
    <property type="protein sequence ID" value="PAF27786.1"/>
    <property type="molecule type" value="Genomic_DNA"/>
</dbReference>